<feature type="region of interest" description="Disordered" evidence="1">
    <location>
        <begin position="351"/>
        <end position="414"/>
    </location>
</feature>
<protein>
    <submittedName>
        <fullName evidence="3">16375_t:CDS:1</fullName>
    </submittedName>
</protein>
<keyword evidence="2" id="KW-0812">Transmembrane</keyword>
<feature type="transmembrane region" description="Helical" evidence="2">
    <location>
        <begin position="284"/>
        <end position="304"/>
    </location>
</feature>
<dbReference type="EMBL" id="CAJVPP010000749">
    <property type="protein sequence ID" value="CAG8509243.1"/>
    <property type="molecule type" value="Genomic_DNA"/>
</dbReference>
<reference evidence="3" key="1">
    <citation type="submission" date="2021-06" db="EMBL/GenBank/DDBJ databases">
        <authorList>
            <person name="Kallberg Y."/>
            <person name="Tangrot J."/>
            <person name="Rosling A."/>
        </authorList>
    </citation>
    <scope>NUCLEOTIDE SEQUENCE</scope>
    <source>
        <strain evidence="3">87-6 pot B 2015</strain>
    </source>
</reference>
<evidence type="ECO:0000313" key="4">
    <source>
        <dbReference type="Proteomes" id="UP000789375"/>
    </source>
</evidence>
<feature type="compositionally biased region" description="Low complexity" evidence="1">
    <location>
        <begin position="356"/>
        <end position="373"/>
    </location>
</feature>
<evidence type="ECO:0000313" key="3">
    <source>
        <dbReference type="EMBL" id="CAG8509243.1"/>
    </source>
</evidence>
<keyword evidence="2" id="KW-0472">Membrane</keyword>
<feature type="region of interest" description="Disordered" evidence="1">
    <location>
        <begin position="1"/>
        <end position="40"/>
    </location>
</feature>
<gene>
    <name evidence="3" type="ORF">FMOSSE_LOCUS4448</name>
</gene>
<keyword evidence="2" id="KW-1133">Transmembrane helix</keyword>
<proteinExistence type="predicted"/>
<dbReference type="Proteomes" id="UP000789375">
    <property type="component" value="Unassembled WGS sequence"/>
</dbReference>
<sequence length="414" mass="46063">MSKPRLERSKSIVIDVPKDYDKKDEESSKEGPKSGEKVHEGLELLEDMKVKDDIERSIQSLDHDTPEEIAKETELITERMNKLDVLITIGLYYTSLIMDWLTLLGESKSATDFIYTLFLGSFNIKDWDFSEGELSLVAKISGMTTTLQTGVFIFSGLINLGAKVLNKEPPKFVGGPMYYGGPFQIIFALKSQAKDYTASIKSLDAQISQWLGFLSQVMIIVAACFAAFNRVQALDPFMFADESMIGHGYSPEHNTEDQFGKVISPTNTTQVTMAIQHAALFAKATYMVSITAIIMTSLLNIIQWLADVWRVNRDELIIYTIFKVLTRALLCQPCFGDKWLRKGMKGGNRGLPGVLPPSVSSSPSKLSPIPTSSRGFNEKSRESLVSLPTEQENQSSLSLSSKNLGRAKSVKRKK</sequence>
<dbReference type="AlphaFoldDB" id="A0A9N8ZW77"/>
<name>A0A9N8ZW77_FUNMO</name>
<keyword evidence="4" id="KW-1185">Reference proteome</keyword>
<feature type="transmembrane region" description="Helical" evidence="2">
    <location>
        <begin position="209"/>
        <end position="228"/>
    </location>
</feature>
<accession>A0A9N8ZW77</accession>
<comment type="caution">
    <text evidence="3">The sequence shown here is derived from an EMBL/GenBank/DDBJ whole genome shotgun (WGS) entry which is preliminary data.</text>
</comment>
<feature type="transmembrane region" description="Helical" evidence="2">
    <location>
        <begin position="136"/>
        <end position="160"/>
    </location>
</feature>
<evidence type="ECO:0000256" key="2">
    <source>
        <dbReference type="SAM" id="Phobius"/>
    </source>
</evidence>
<feature type="transmembrane region" description="Helical" evidence="2">
    <location>
        <begin position="85"/>
        <end position="103"/>
    </location>
</feature>
<evidence type="ECO:0000256" key="1">
    <source>
        <dbReference type="SAM" id="MobiDB-lite"/>
    </source>
</evidence>
<organism evidence="3 4">
    <name type="scientific">Funneliformis mosseae</name>
    <name type="common">Endomycorrhizal fungus</name>
    <name type="synonym">Glomus mosseae</name>
    <dbReference type="NCBI Taxonomy" id="27381"/>
    <lineage>
        <taxon>Eukaryota</taxon>
        <taxon>Fungi</taxon>
        <taxon>Fungi incertae sedis</taxon>
        <taxon>Mucoromycota</taxon>
        <taxon>Glomeromycotina</taxon>
        <taxon>Glomeromycetes</taxon>
        <taxon>Glomerales</taxon>
        <taxon>Glomeraceae</taxon>
        <taxon>Funneliformis</taxon>
    </lineage>
</organism>